<dbReference type="SUPFAM" id="SSF53335">
    <property type="entry name" value="S-adenosyl-L-methionine-dependent methyltransferases"/>
    <property type="match status" value="1"/>
</dbReference>
<dbReference type="Gene3D" id="3.40.50.150">
    <property type="entry name" value="Vaccinia Virus protein VP39"/>
    <property type="match status" value="1"/>
</dbReference>
<proteinExistence type="predicted"/>
<keyword evidence="1" id="KW-0808">Transferase</keyword>
<dbReference type="GO" id="GO:0032259">
    <property type="term" value="P:methylation"/>
    <property type="evidence" value="ECO:0007669"/>
    <property type="project" value="UniProtKB-KW"/>
</dbReference>
<dbReference type="PANTHER" id="PTHR43861">
    <property type="entry name" value="TRANS-ACONITATE 2-METHYLTRANSFERASE-RELATED"/>
    <property type="match status" value="1"/>
</dbReference>
<dbReference type="RefSeq" id="WP_161830992.1">
    <property type="nucleotide sequence ID" value="NZ_AP028127.1"/>
</dbReference>
<evidence type="ECO:0000313" key="2">
    <source>
        <dbReference type="EMBL" id="BEH90052.1"/>
    </source>
</evidence>
<dbReference type="Proteomes" id="UP001432099">
    <property type="component" value="Chromosome"/>
</dbReference>
<dbReference type="CDD" id="cd02440">
    <property type="entry name" value="AdoMet_MTases"/>
    <property type="match status" value="1"/>
</dbReference>
<accession>A0ABM8IFM5</accession>
<dbReference type="InterPro" id="IPR029063">
    <property type="entry name" value="SAM-dependent_MTases_sf"/>
</dbReference>
<protein>
    <submittedName>
        <fullName evidence="2">S-adenosylmethionine-dependent methyltransferase</fullName>
    </submittedName>
</protein>
<evidence type="ECO:0000313" key="3">
    <source>
        <dbReference type="Proteomes" id="UP001432099"/>
    </source>
</evidence>
<evidence type="ECO:0000256" key="1">
    <source>
        <dbReference type="ARBA" id="ARBA00022679"/>
    </source>
</evidence>
<dbReference type="Pfam" id="PF13489">
    <property type="entry name" value="Methyltransf_23"/>
    <property type="match status" value="1"/>
</dbReference>
<dbReference type="EMBL" id="AP028127">
    <property type="protein sequence ID" value="BEH90052.1"/>
    <property type="molecule type" value="Genomic_DNA"/>
</dbReference>
<reference evidence="2" key="1">
    <citation type="journal article" date="2024" name="Int. J. Syst. Evol. Microbiol.">
        <title>Turicibacter faecis sp. nov., isolated from faeces of heart failure mouse model.</title>
        <authorList>
            <person name="Imamura Y."/>
            <person name="Motooka D."/>
            <person name="Nakajima Y."/>
            <person name="Ito S."/>
            <person name="Kitakaze M."/>
            <person name="Iida T."/>
            <person name="Nakamura S."/>
        </authorList>
    </citation>
    <scope>NUCLEOTIDE SEQUENCE</scope>
    <source>
        <strain evidence="2">TC023</strain>
    </source>
</reference>
<dbReference type="PANTHER" id="PTHR43861:SF3">
    <property type="entry name" value="PUTATIVE (AFU_ORTHOLOGUE AFUA_2G14390)-RELATED"/>
    <property type="match status" value="1"/>
</dbReference>
<organism evidence="2 3">
    <name type="scientific">Turicibacter faecis</name>
    <dbReference type="NCBI Taxonomy" id="2963365"/>
    <lineage>
        <taxon>Bacteria</taxon>
        <taxon>Bacillati</taxon>
        <taxon>Bacillota</taxon>
        <taxon>Erysipelotrichia</taxon>
        <taxon>Erysipelotrichales</taxon>
        <taxon>Turicibacteraceae</taxon>
        <taxon>Turicibacter</taxon>
    </lineage>
</organism>
<sequence length="201" mass="22762">MNFNQVEEKTETDICKKRVHAISQEIESYIGHGPLEVMEFGCQTGLISLNLQHKIASGLMVDSSKRDIEVFENTLKAHHISHIKTFTGDILTSNFDQTFDVIYAAMVMSPIKDVQPIINKLASYLKKHGKLIIVDLLRDNGAFYSEEPNFEGHHGFKINEMVTHLTDAGLKDVLGRKFYSGYKPLKHKNHPYSLFSIVGVK</sequence>
<name>A0ABM8IFM5_9FIRM</name>
<gene>
    <name evidence="2" type="ORF">T23_01540</name>
</gene>
<keyword evidence="2" id="KW-0489">Methyltransferase</keyword>
<dbReference type="GO" id="GO:0008168">
    <property type="term" value="F:methyltransferase activity"/>
    <property type="evidence" value="ECO:0007669"/>
    <property type="project" value="UniProtKB-KW"/>
</dbReference>
<keyword evidence="3" id="KW-1185">Reference proteome</keyword>